<dbReference type="GO" id="GO:0005525">
    <property type="term" value="F:GTP binding"/>
    <property type="evidence" value="ECO:0007669"/>
    <property type="project" value="UniProtKB-KW"/>
</dbReference>
<dbReference type="AlphaFoldDB" id="A0A7D9EZD8"/>
<comment type="similarity">
    <text evidence="1">Belongs to the TRAFAC class dynamin-like GTPase superfamily. IRG family.</text>
</comment>
<dbReference type="PANTHER" id="PTHR32341">
    <property type="entry name" value="INTERFERON-INDUCIBLE GTPASE"/>
    <property type="match status" value="1"/>
</dbReference>
<dbReference type="EMBL" id="CACRXK020010099">
    <property type="protein sequence ID" value="CAB4018639.1"/>
    <property type="molecule type" value="Genomic_DNA"/>
</dbReference>
<gene>
    <name evidence="5" type="ORF">PACLA_8A036240</name>
</gene>
<comment type="caution">
    <text evidence="5">The sequence shown here is derived from an EMBL/GenBank/DDBJ whole genome shotgun (WGS) entry which is preliminary data.</text>
</comment>
<dbReference type="Pfam" id="PF05049">
    <property type="entry name" value="IIGP"/>
    <property type="match status" value="1"/>
</dbReference>
<dbReference type="SUPFAM" id="SSF52540">
    <property type="entry name" value="P-loop containing nucleoside triphosphate hydrolases"/>
    <property type="match status" value="1"/>
</dbReference>
<evidence type="ECO:0000313" key="5">
    <source>
        <dbReference type="EMBL" id="CAB4018639.1"/>
    </source>
</evidence>
<dbReference type="InterPro" id="IPR027417">
    <property type="entry name" value="P-loop_NTPase"/>
</dbReference>
<name>A0A7D9EZD8_PARCT</name>
<dbReference type="InterPro" id="IPR007743">
    <property type="entry name" value="Immunity-related_GTPase-like"/>
</dbReference>
<dbReference type="InterPro" id="IPR030385">
    <property type="entry name" value="G_IRG_dom"/>
</dbReference>
<evidence type="ECO:0000256" key="4">
    <source>
        <dbReference type="ARBA" id="ARBA00023134"/>
    </source>
</evidence>
<keyword evidence="2" id="KW-0547">Nucleotide-binding</keyword>
<protein>
    <submittedName>
        <fullName evidence="5">Interferon-inducible GTPase 5-like</fullName>
    </submittedName>
</protein>
<keyword evidence="3" id="KW-0378">Hydrolase</keyword>
<accession>A0A7D9EZD8</accession>
<dbReference type="InterPro" id="IPR051515">
    <property type="entry name" value="IRG"/>
</dbReference>
<evidence type="ECO:0000256" key="3">
    <source>
        <dbReference type="ARBA" id="ARBA00022801"/>
    </source>
</evidence>
<evidence type="ECO:0000313" key="6">
    <source>
        <dbReference type="Proteomes" id="UP001152795"/>
    </source>
</evidence>
<keyword evidence="4" id="KW-0342">GTP-binding</keyword>
<sequence length="290" mass="32264">MISFVDLPGIGTPNFPDLPTYCEKVGLETYDTFLIFTATRFTKNDLELAKKVKEIGKSFFLIRTKIDVDLAPKKGKAPINEAAMLQKIRSNLMDNVRDLISSEKELFLISNYDKDKWDFNRLIAAIGVVLPVRQRESLILSLSSVTRECLKRKANILKASAFAVALVSAATGTIPVPVVGSVINAGLIAGTCTIYYRQFGLHDRRLEEIALLDRKYWEIVKKLCIHSITDLASPILPKTSALTLGGIFESTPTVKMVKSFCSTLHYLVIFVDECEEAALAVWDKTAKQSI</sequence>
<dbReference type="Gene3D" id="3.40.50.300">
    <property type="entry name" value="P-loop containing nucleotide triphosphate hydrolases"/>
    <property type="match status" value="1"/>
</dbReference>
<reference evidence="5" key="1">
    <citation type="submission" date="2020-04" db="EMBL/GenBank/DDBJ databases">
        <authorList>
            <person name="Alioto T."/>
            <person name="Alioto T."/>
            <person name="Gomez Garrido J."/>
        </authorList>
    </citation>
    <scope>NUCLEOTIDE SEQUENCE</scope>
    <source>
        <strain evidence="5">A484AB</strain>
    </source>
</reference>
<dbReference type="GO" id="GO:0016787">
    <property type="term" value="F:hydrolase activity"/>
    <property type="evidence" value="ECO:0007669"/>
    <property type="project" value="UniProtKB-KW"/>
</dbReference>
<proteinExistence type="inferred from homology"/>
<dbReference type="Proteomes" id="UP001152795">
    <property type="component" value="Unassembled WGS sequence"/>
</dbReference>
<dbReference type="OrthoDB" id="422720at2759"/>
<keyword evidence="6" id="KW-1185">Reference proteome</keyword>
<evidence type="ECO:0000256" key="1">
    <source>
        <dbReference type="ARBA" id="ARBA00005429"/>
    </source>
</evidence>
<dbReference type="GO" id="GO:0016020">
    <property type="term" value="C:membrane"/>
    <property type="evidence" value="ECO:0007669"/>
    <property type="project" value="InterPro"/>
</dbReference>
<organism evidence="5 6">
    <name type="scientific">Paramuricea clavata</name>
    <name type="common">Red gorgonian</name>
    <name type="synonym">Violescent sea-whip</name>
    <dbReference type="NCBI Taxonomy" id="317549"/>
    <lineage>
        <taxon>Eukaryota</taxon>
        <taxon>Metazoa</taxon>
        <taxon>Cnidaria</taxon>
        <taxon>Anthozoa</taxon>
        <taxon>Octocorallia</taxon>
        <taxon>Malacalcyonacea</taxon>
        <taxon>Plexauridae</taxon>
        <taxon>Paramuricea</taxon>
    </lineage>
</organism>
<evidence type="ECO:0000256" key="2">
    <source>
        <dbReference type="ARBA" id="ARBA00022741"/>
    </source>
</evidence>
<dbReference type="PROSITE" id="PS51716">
    <property type="entry name" value="G_IRG"/>
    <property type="match status" value="1"/>
</dbReference>
<dbReference type="PANTHER" id="PTHR32341:SF10">
    <property type="entry name" value="INTERFERON-INDUCIBLE GTPASE 5"/>
    <property type="match status" value="1"/>
</dbReference>